<dbReference type="SUPFAM" id="SSF55874">
    <property type="entry name" value="ATPase domain of HSP90 chaperone/DNA topoisomerase II/histidine kinase"/>
    <property type="match status" value="1"/>
</dbReference>
<evidence type="ECO:0000256" key="6">
    <source>
        <dbReference type="PROSITE-ProRule" id="PRU00339"/>
    </source>
</evidence>
<evidence type="ECO:0000256" key="2">
    <source>
        <dbReference type="ARBA" id="ARBA00012438"/>
    </source>
</evidence>
<name>A0ABS1QGP8_9FLAO</name>
<dbReference type="EMBL" id="JAELVM010000002">
    <property type="protein sequence ID" value="MBL1221492.1"/>
    <property type="molecule type" value="Genomic_DNA"/>
</dbReference>
<dbReference type="InterPro" id="IPR011990">
    <property type="entry name" value="TPR-like_helical_dom_sf"/>
</dbReference>
<dbReference type="InterPro" id="IPR003594">
    <property type="entry name" value="HATPase_dom"/>
</dbReference>
<dbReference type="PROSITE" id="PS50005">
    <property type="entry name" value="TPR"/>
    <property type="match status" value="1"/>
</dbReference>
<dbReference type="InterPro" id="IPR050482">
    <property type="entry name" value="Sensor_HK_TwoCompSys"/>
</dbReference>
<dbReference type="Pfam" id="PF02518">
    <property type="entry name" value="HATPase_c"/>
    <property type="match status" value="1"/>
</dbReference>
<evidence type="ECO:0000313" key="9">
    <source>
        <dbReference type="EMBL" id="MBL1221492.1"/>
    </source>
</evidence>
<dbReference type="InterPro" id="IPR036890">
    <property type="entry name" value="HATPase_C_sf"/>
</dbReference>
<dbReference type="PROSITE" id="PS51257">
    <property type="entry name" value="PROKAR_LIPOPROTEIN"/>
    <property type="match status" value="1"/>
</dbReference>
<feature type="transmembrane region" description="Helical" evidence="7">
    <location>
        <begin position="325"/>
        <end position="345"/>
    </location>
</feature>
<keyword evidence="10" id="KW-1185">Reference proteome</keyword>
<feature type="repeat" description="TPR" evidence="6">
    <location>
        <begin position="108"/>
        <end position="141"/>
    </location>
</feature>
<proteinExistence type="predicted"/>
<dbReference type="Gene3D" id="3.30.565.10">
    <property type="entry name" value="Histidine kinase-like ATPase, C-terminal domain"/>
    <property type="match status" value="1"/>
</dbReference>
<dbReference type="PANTHER" id="PTHR24421:SF10">
    <property type="entry name" value="NITRATE_NITRITE SENSOR PROTEIN NARQ"/>
    <property type="match status" value="1"/>
</dbReference>
<keyword evidence="3" id="KW-0808">Transferase</keyword>
<evidence type="ECO:0000256" key="7">
    <source>
        <dbReference type="SAM" id="Phobius"/>
    </source>
</evidence>
<dbReference type="EC" id="2.7.13.3" evidence="2"/>
<keyword evidence="7" id="KW-1133">Transmembrane helix</keyword>
<keyword evidence="5" id="KW-0902">Two-component regulatory system</keyword>
<keyword evidence="4" id="KW-0418">Kinase</keyword>
<evidence type="ECO:0000256" key="3">
    <source>
        <dbReference type="ARBA" id="ARBA00022679"/>
    </source>
</evidence>
<dbReference type="RefSeq" id="WP_202091228.1">
    <property type="nucleotide sequence ID" value="NZ_JAELVM010000002.1"/>
</dbReference>
<comment type="catalytic activity">
    <reaction evidence="1">
        <text>ATP + protein L-histidine = ADP + protein N-phospho-L-histidine.</text>
        <dbReference type="EC" id="2.7.13.3"/>
    </reaction>
</comment>
<evidence type="ECO:0000256" key="1">
    <source>
        <dbReference type="ARBA" id="ARBA00000085"/>
    </source>
</evidence>
<evidence type="ECO:0000259" key="8">
    <source>
        <dbReference type="Pfam" id="PF02518"/>
    </source>
</evidence>
<comment type="caution">
    <text evidence="9">The sequence shown here is derived from an EMBL/GenBank/DDBJ whole genome shotgun (WGS) entry which is preliminary data.</text>
</comment>
<reference evidence="9 10" key="1">
    <citation type="submission" date="2020-12" db="EMBL/GenBank/DDBJ databases">
        <title>Chryseobacterium endoalhailicus sp. nov., isolated from seed of leguminous plant.</title>
        <authorList>
            <person name="Zhang X."/>
        </authorList>
    </citation>
    <scope>NUCLEOTIDE SEQUENCE [LARGE SCALE GENOMIC DNA]</scope>
    <source>
        <strain evidence="9 10">L7</strain>
    </source>
</reference>
<keyword evidence="7" id="KW-0472">Membrane</keyword>
<sequence>MIRNLLFSLFSFFLIASCKENSKTHSNIEKADKLYEEAIKLLEKNDVKSYEKLQVAITYYSKENDFSNISKSLIVQANAQKNRGDFLGAESTLVEALKMMTENDESLYSLYDTMATLKLNQNQYSQAIEWYDKALSVKIESEQKRLSILNNKSVAEYKLGKYGQALDILQKLDLSKLTDLNLKNRIKDNIEYIKWLDNNNAEAQTNIENILKLKLENNDFWGANSSYSHLAEINKKSNPEKSLYYAKKMLDIAQLNKSPEDRLEAIERIIYVEKPANTNSYFQIYKNLSDSIQTSRNDYTTKFAFIKYENTKVKAENAEKENQLLWQYLLSGLLVALLIIIIILYKKRQKKLQQEKEIEVKNTQLKISKRVHDVVANGIYQVMTKIENQENFDKENALDELEFVYEKSRDISYEKPDPENDKKDYKEEISSLIASFKNENTETYTVGNEHEIWADVSPSVFTEVYQIIRELLVNMKKHSQASRVIFKFENINHHIKIQYSDDGIGIPGDMIYKNGLTNTGTRIAAIGGEIIFDNKSEKGLKVIISFPVS</sequence>
<protein>
    <recommendedName>
        <fullName evidence="2">histidine kinase</fullName>
        <ecNumber evidence="2">2.7.13.3</ecNumber>
    </recommendedName>
</protein>
<organism evidence="9 10">
    <name type="scientific">Chryseobacterium endalhagicum</name>
    <dbReference type="NCBI Taxonomy" id="2797638"/>
    <lineage>
        <taxon>Bacteria</taxon>
        <taxon>Pseudomonadati</taxon>
        <taxon>Bacteroidota</taxon>
        <taxon>Flavobacteriia</taxon>
        <taxon>Flavobacteriales</taxon>
        <taxon>Weeksellaceae</taxon>
        <taxon>Chryseobacterium group</taxon>
        <taxon>Chryseobacterium</taxon>
    </lineage>
</organism>
<feature type="domain" description="Histidine kinase/HSP90-like ATPase" evidence="8">
    <location>
        <begin position="463"/>
        <end position="548"/>
    </location>
</feature>
<evidence type="ECO:0000256" key="4">
    <source>
        <dbReference type="ARBA" id="ARBA00022777"/>
    </source>
</evidence>
<keyword evidence="6" id="KW-0802">TPR repeat</keyword>
<evidence type="ECO:0000313" key="10">
    <source>
        <dbReference type="Proteomes" id="UP000661696"/>
    </source>
</evidence>
<accession>A0ABS1QGP8</accession>
<dbReference type="SUPFAM" id="SSF48452">
    <property type="entry name" value="TPR-like"/>
    <property type="match status" value="1"/>
</dbReference>
<gene>
    <name evidence="9" type="ORF">JET18_11615</name>
</gene>
<dbReference type="Proteomes" id="UP000661696">
    <property type="component" value="Unassembled WGS sequence"/>
</dbReference>
<keyword evidence="7" id="KW-0812">Transmembrane</keyword>
<dbReference type="InterPro" id="IPR019734">
    <property type="entry name" value="TPR_rpt"/>
</dbReference>
<dbReference type="PANTHER" id="PTHR24421">
    <property type="entry name" value="NITRATE/NITRITE SENSOR PROTEIN NARX-RELATED"/>
    <property type="match status" value="1"/>
</dbReference>
<dbReference type="Gene3D" id="1.25.40.10">
    <property type="entry name" value="Tetratricopeptide repeat domain"/>
    <property type="match status" value="1"/>
</dbReference>
<evidence type="ECO:0000256" key="5">
    <source>
        <dbReference type="ARBA" id="ARBA00023012"/>
    </source>
</evidence>